<dbReference type="FunFam" id="3.40.1030.10:FF:000002">
    <property type="entry name" value="Anthranilate phosphoribosyltransferase"/>
    <property type="match status" value="1"/>
</dbReference>
<dbReference type="GO" id="GO:0000287">
    <property type="term" value="F:magnesium ion binding"/>
    <property type="evidence" value="ECO:0007669"/>
    <property type="project" value="UniProtKB-UniRule"/>
</dbReference>
<feature type="binding site" evidence="9">
    <location>
        <position position="103"/>
    </location>
    <ligand>
        <name>Mg(2+)</name>
        <dbReference type="ChEBI" id="CHEBI:18420"/>
        <label>1</label>
    </ligand>
</feature>
<keyword evidence="9" id="KW-0479">Metal-binding</keyword>
<feature type="domain" description="Glycosyl transferase family 3 N-terminal" evidence="11">
    <location>
        <begin position="16"/>
        <end position="77"/>
    </location>
</feature>
<evidence type="ECO:0000256" key="9">
    <source>
        <dbReference type="HAMAP-Rule" id="MF_00211"/>
    </source>
</evidence>
<dbReference type="Proteomes" id="UP000321103">
    <property type="component" value="Unassembled WGS sequence"/>
</dbReference>
<feature type="binding site" evidence="9">
    <location>
        <begin position="119"/>
        <end position="127"/>
    </location>
    <ligand>
        <name>5-phospho-alpha-D-ribose 1-diphosphate</name>
        <dbReference type="ChEBI" id="CHEBI:58017"/>
    </ligand>
</feature>
<comment type="catalytic activity">
    <reaction evidence="7 9">
        <text>N-(5-phospho-beta-D-ribosyl)anthranilate + diphosphate = 5-phospho-alpha-D-ribose 1-diphosphate + anthranilate</text>
        <dbReference type="Rhea" id="RHEA:11768"/>
        <dbReference type="ChEBI" id="CHEBI:16567"/>
        <dbReference type="ChEBI" id="CHEBI:18277"/>
        <dbReference type="ChEBI" id="CHEBI:33019"/>
        <dbReference type="ChEBI" id="CHEBI:58017"/>
        <dbReference type="EC" id="2.4.2.18"/>
    </reaction>
</comment>
<keyword evidence="6 9" id="KW-0057">Aromatic amino acid biosynthesis</keyword>
<gene>
    <name evidence="12" type="primary">trpD1</name>
    <name evidence="9" type="synonym">trpD</name>
    <name evidence="12" type="ORF">KTU01_35030</name>
</gene>
<evidence type="ECO:0000256" key="8">
    <source>
        <dbReference type="ARBA" id="ARBA00061188"/>
    </source>
</evidence>
<comment type="similarity">
    <text evidence="9">Belongs to the anthranilate phosphoribosyltransferase family.</text>
</comment>
<dbReference type="STRING" id="388357.GCA_001580365_00500"/>
<dbReference type="GO" id="GO:0000162">
    <property type="term" value="P:L-tryptophan biosynthetic process"/>
    <property type="evidence" value="ECO:0007669"/>
    <property type="project" value="UniProtKB-UniRule"/>
</dbReference>
<evidence type="ECO:0000256" key="5">
    <source>
        <dbReference type="ARBA" id="ARBA00022822"/>
    </source>
</evidence>
<comment type="cofactor">
    <cofactor evidence="9">
        <name>Mg(2+)</name>
        <dbReference type="ChEBI" id="CHEBI:18420"/>
    </cofactor>
    <text evidence="9">Binds 2 magnesium ions per monomer.</text>
</comment>
<dbReference type="InterPro" id="IPR017459">
    <property type="entry name" value="Glycosyl_Trfase_fam3_N_dom"/>
</dbReference>
<feature type="binding site" evidence="9">
    <location>
        <position position="131"/>
    </location>
    <ligand>
        <name>5-phospho-alpha-D-ribose 1-diphosphate</name>
        <dbReference type="ChEBI" id="CHEBI:58017"/>
    </ligand>
</feature>
<keyword evidence="13" id="KW-1185">Reference proteome</keyword>
<keyword evidence="3 9" id="KW-0328">Glycosyltransferase</keyword>
<feature type="binding site" evidence="9">
    <location>
        <position position="91"/>
    </location>
    <ligand>
        <name>anthranilate</name>
        <dbReference type="ChEBI" id="CHEBI:16567"/>
        <label>1</label>
    </ligand>
</feature>
<dbReference type="Gene3D" id="1.20.970.10">
    <property type="entry name" value="Transferase, Pyrimidine Nucleoside Phosphorylase, Chain C"/>
    <property type="match status" value="1"/>
</dbReference>
<dbReference type="Pfam" id="PF00591">
    <property type="entry name" value="Glycos_transf_3"/>
    <property type="match status" value="1"/>
</dbReference>
<dbReference type="NCBIfam" id="TIGR01245">
    <property type="entry name" value="trpD"/>
    <property type="match status" value="1"/>
</dbReference>
<feature type="binding site" evidence="9">
    <location>
        <position position="236"/>
    </location>
    <ligand>
        <name>Mg(2+)</name>
        <dbReference type="ChEBI" id="CHEBI:18420"/>
        <label>2</label>
    </ligand>
</feature>
<comment type="similarity">
    <text evidence="8">In the C-terminal section; belongs to the anthranilate phosphoribosyltransferase family.</text>
</comment>
<comment type="caution">
    <text evidence="12">The sequence shown here is derived from an EMBL/GenBank/DDBJ whole genome shotgun (WGS) entry which is preliminary data.</text>
</comment>
<dbReference type="SUPFAM" id="SSF52418">
    <property type="entry name" value="Nucleoside phosphorylase/phosphoribosyltransferase catalytic domain"/>
    <property type="match status" value="1"/>
</dbReference>
<dbReference type="PANTHER" id="PTHR43285:SF2">
    <property type="entry name" value="ANTHRANILATE PHOSPHORIBOSYLTRANSFERASE"/>
    <property type="match status" value="1"/>
</dbReference>
<feature type="binding site" evidence="9">
    <location>
        <begin position="94"/>
        <end position="95"/>
    </location>
    <ligand>
        <name>5-phospho-alpha-D-ribose 1-diphosphate</name>
        <dbReference type="ChEBI" id="CHEBI:58017"/>
    </ligand>
</feature>
<dbReference type="InterPro" id="IPR005940">
    <property type="entry name" value="Anthranilate_Pribosyl_Tfrase"/>
</dbReference>
<keyword evidence="5 9" id="KW-0822">Tryptophan biosynthesis</keyword>
<comment type="pathway">
    <text evidence="1 9">Amino-acid biosynthesis; L-tryptophan biosynthesis; L-tryptophan from chorismate: step 2/5.</text>
</comment>
<dbReference type="InterPro" id="IPR000312">
    <property type="entry name" value="Glycosyl_Trfase_fam3"/>
</dbReference>
<evidence type="ECO:0000256" key="4">
    <source>
        <dbReference type="ARBA" id="ARBA00022679"/>
    </source>
</evidence>
<feature type="binding site" evidence="9">
    <location>
        <position position="99"/>
    </location>
    <ligand>
        <name>5-phospho-alpha-D-ribose 1-diphosphate</name>
        <dbReference type="ChEBI" id="CHEBI:58017"/>
    </ligand>
</feature>
<feature type="binding site" evidence="9">
    <location>
        <position position="235"/>
    </location>
    <ligand>
        <name>Mg(2+)</name>
        <dbReference type="ChEBI" id="CHEBI:18420"/>
        <label>2</label>
    </ligand>
</feature>
<feature type="binding site" evidence="9">
    <location>
        <begin position="101"/>
        <end position="104"/>
    </location>
    <ligand>
        <name>5-phospho-alpha-D-ribose 1-diphosphate</name>
        <dbReference type="ChEBI" id="CHEBI:58017"/>
    </ligand>
</feature>
<comment type="subunit">
    <text evidence="9">Homodimer.</text>
</comment>
<evidence type="ECO:0000256" key="1">
    <source>
        <dbReference type="ARBA" id="ARBA00004907"/>
    </source>
</evidence>
<dbReference type="GO" id="GO:0004048">
    <property type="term" value="F:anthranilate phosphoribosyltransferase activity"/>
    <property type="evidence" value="ECO:0007669"/>
    <property type="project" value="UniProtKB-UniRule"/>
</dbReference>
<dbReference type="InterPro" id="IPR035902">
    <property type="entry name" value="Nuc_phospho_transferase"/>
</dbReference>
<feature type="binding site" evidence="9">
    <location>
        <position position="122"/>
    </location>
    <ligand>
        <name>anthranilate</name>
        <dbReference type="ChEBI" id="CHEBI:16567"/>
        <label>1</label>
    </ligand>
</feature>
<accession>A0A512II51</accession>
<proteinExistence type="inferred from homology"/>
<evidence type="ECO:0000259" key="11">
    <source>
        <dbReference type="Pfam" id="PF02885"/>
    </source>
</evidence>
<feature type="domain" description="Glycosyl transferase family 3" evidence="10">
    <location>
        <begin position="85"/>
        <end position="339"/>
    </location>
</feature>
<evidence type="ECO:0000256" key="6">
    <source>
        <dbReference type="ARBA" id="ARBA00023141"/>
    </source>
</evidence>
<dbReference type="InterPro" id="IPR036320">
    <property type="entry name" value="Glycosyl_Trfase_fam3_N_dom_sf"/>
</dbReference>
<evidence type="ECO:0000313" key="13">
    <source>
        <dbReference type="Proteomes" id="UP000321103"/>
    </source>
</evidence>
<dbReference type="UniPathway" id="UPA00035">
    <property type="reaction ID" value="UER00041"/>
</dbReference>
<sequence>MNTTTPATAPHFEWPDLITALISGTDLTREQAYWAMDTIMSGEVSDVVIAGFLVALRAKGETVEELTGLADAMVARARPADIPGPALDIVGTGGDRLSSVNISTMAALVCAGAGAKVVKHGNRASSSKSGSADVLEALGVRLDLPVDLVESAAEHVGITFLFAQTFHPSMRFVAAARAQLRVATTFNVLGPMTNPARVEASAIGVADRALAPLIAGVFAARGHRALVFRGGDGLDELTVTAPSEVWEVRGGTVEHHELEPLDLGMPRATIEDLRGRDALYNARVVEQVLAGEQGPVRNAVLLNAAAGLVAFDQEAEGSFHDRLAAGVRRAEQAVDSGAARAVLDRWIVHTAR</sequence>
<dbReference type="AlphaFoldDB" id="A0A512II51"/>
<reference evidence="12 13" key="1">
    <citation type="submission" date="2019-07" db="EMBL/GenBank/DDBJ databases">
        <title>Whole genome shotgun sequence of Kocuria turfanensis NBRC 107627.</title>
        <authorList>
            <person name="Hosoyama A."/>
            <person name="Uohara A."/>
            <person name="Ohji S."/>
            <person name="Ichikawa N."/>
        </authorList>
    </citation>
    <scope>NUCLEOTIDE SEQUENCE [LARGE SCALE GENOMIC DNA]</scope>
    <source>
        <strain evidence="12 13">NBRC 107627</strain>
    </source>
</reference>
<feature type="binding site" evidence="9">
    <location>
        <position position="91"/>
    </location>
    <ligand>
        <name>5-phospho-alpha-D-ribose 1-diphosphate</name>
        <dbReference type="ChEBI" id="CHEBI:58017"/>
    </ligand>
</feature>
<comment type="caution">
    <text evidence="9">Lacks conserved residue(s) required for the propagation of feature annotation.</text>
</comment>
<dbReference type="HAMAP" id="MF_00211">
    <property type="entry name" value="TrpD"/>
    <property type="match status" value="1"/>
</dbReference>
<dbReference type="GO" id="GO:0005829">
    <property type="term" value="C:cytosol"/>
    <property type="evidence" value="ECO:0007669"/>
    <property type="project" value="TreeGrafter"/>
</dbReference>
<organism evidence="12 13">
    <name type="scientific">Kocuria turfanensis</name>
    <dbReference type="NCBI Taxonomy" id="388357"/>
    <lineage>
        <taxon>Bacteria</taxon>
        <taxon>Bacillati</taxon>
        <taxon>Actinomycetota</taxon>
        <taxon>Actinomycetes</taxon>
        <taxon>Micrococcales</taxon>
        <taxon>Micrococcaceae</taxon>
        <taxon>Kocuria</taxon>
    </lineage>
</organism>
<keyword evidence="4 9" id="KW-0808">Transferase</keyword>
<evidence type="ECO:0000313" key="12">
    <source>
        <dbReference type="EMBL" id="GEO97380.1"/>
    </source>
</evidence>
<keyword evidence="9" id="KW-0460">Magnesium</keyword>
<dbReference type="Pfam" id="PF02885">
    <property type="entry name" value="Glycos_trans_3N"/>
    <property type="match status" value="1"/>
</dbReference>
<feature type="binding site" evidence="9">
    <location>
        <position position="177"/>
    </location>
    <ligand>
        <name>anthranilate</name>
        <dbReference type="ChEBI" id="CHEBI:16567"/>
        <label>2</label>
    </ligand>
</feature>
<evidence type="ECO:0000259" key="10">
    <source>
        <dbReference type="Pfam" id="PF00591"/>
    </source>
</evidence>
<dbReference type="PANTHER" id="PTHR43285">
    <property type="entry name" value="ANTHRANILATE PHOSPHORIBOSYLTRANSFERASE"/>
    <property type="match status" value="1"/>
</dbReference>
<dbReference type="Gene3D" id="3.40.1030.10">
    <property type="entry name" value="Nucleoside phosphorylase/phosphoribosyltransferase catalytic domain"/>
    <property type="match status" value="1"/>
</dbReference>
<evidence type="ECO:0000256" key="7">
    <source>
        <dbReference type="ARBA" id="ARBA00052328"/>
    </source>
</evidence>
<feature type="binding site" evidence="9">
    <location>
        <position position="236"/>
    </location>
    <ligand>
        <name>Mg(2+)</name>
        <dbReference type="ChEBI" id="CHEBI:18420"/>
        <label>1</label>
    </ligand>
</feature>
<comment type="function">
    <text evidence="9">Catalyzes the transfer of the phosphoribosyl group of 5-phosphorylribose-1-pyrophosphate (PRPP) to anthranilate to yield N-(5'-phosphoribosyl)-anthranilate (PRA).</text>
</comment>
<keyword evidence="2 9" id="KW-0028">Amino-acid biosynthesis</keyword>
<name>A0A512II51_9MICC</name>
<evidence type="ECO:0000256" key="2">
    <source>
        <dbReference type="ARBA" id="ARBA00022605"/>
    </source>
</evidence>
<protein>
    <recommendedName>
        <fullName evidence="9">Anthranilate phosphoribosyltransferase</fullName>
        <ecNumber evidence="9">2.4.2.18</ecNumber>
    </recommendedName>
</protein>
<dbReference type="SUPFAM" id="SSF47648">
    <property type="entry name" value="Nucleoside phosphorylase/phosphoribosyltransferase N-terminal domain"/>
    <property type="match status" value="1"/>
</dbReference>
<dbReference type="EMBL" id="BJZS01000123">
    <property type="protein sequence ID" value="GEO97380.1"/>
    <property type="molecule type" value="Genomic_DNA"/>
</dbReference>
<evidence type="ECO:0000256" key="3">
    <source>
        <dbReference type="ARBA" id="ARBA00022676"/>
    </source>
</evidence>
<dbReference type="RefSeq" id="WP_062734148.1">
    <property type="nucleotide sequence ID" value="NZ_BJZS01000123.1"/>
</dbReference>
<dbReference type="EC" id="2.4.2.18" evidence="9"/>